<reference evidence="2 3" key="1">
    <citation type="journal article" date="2013" name="BMC Genomics">
        <title>Genome sequencing and comparative genomics of honey bee microsporidia, Nosema apis reveal novel insights into host-parasite interactions.</title>
        <authorList>
            <person name="Chen Yp."/>
            <person name="Pettis J.S."/>
            <person name="Zhao Y."/>
            <person name="Liu X."/>
            <person name="Tallon L.J."/>
            <person name="Sadzewicz L.D."/>
            <person name="Li R."/>
            <person name="Zheng H."/>
            <person name="Huang S."/>
            <person name="Zhang X."/>
            <person name="Hamilton M.C."/>
            <person name="Pernal S.F."/>
            <person name="Melathopoulos A.P."/>
            <person name="Yan X."/>
            <person name="Evans J.D."/>
        </authorList>
    </citation>
    <scope>NUCLEOTIDE SEQUENCE [LARGE SCALE GENOMIC DNA]</scope>
    <source>
        <strain evidence="2 3">BRL 01</strain>
    </source>
</reference>
<dbReference type="HOGENOM" id="CLU_1555706_0_0_1"/>
<dbReference type="PANTHER" id="PTHR18884">
    <property type="entry name" value="SEPTIN"/>
    <property type="match status" value="1"/>
</dbReference>
<dbReference type="InterPro" id="IPR027417">
    <property type="entry name" value="P-loop_NTPase"/>
</dbReference>
<dbReference type="Pfam" id="PF00735">
    <property type="entry name" value="Septin"/>
    <property type="match status" value="1"/>
</dbReference>
<dbReference type="InterPro" id="IPR030379">
    <property type="entry name" value="G_SEPTIN_dom"/>
</dbReference>
<evidence type="ECO:0000313" key="2">
    <source>
        <dbReference type="EMBL" id="EQB60371.1"/>
    </source>
</evidence>
<name>T0MAF8_9MICR</name>
<dbReference type="Proteomes" id="UP000053780">
    <property type="component" value="Unassembled WGS sequence"/>
</dbReference>
<sequence length="172" mass="20718">MYTKEELQLRKKQISDLLKTNNITFFIPETESSQDSEEDSSEDEFPLAVIASETMHEREGEIVRGRSYPWGFINIENENGNDFKKLQRMLIYKHYDELINKTHFVFYNEYRKNVIENEKMSESLQLTRYNKLMRDIHNKIKDKMRCKISELEDEEREIDMCIGRKEDKMKGD</sequence>
<protein>
    <recommendedName>
        <fullName evidence="1">Septin-type G domain-containing protein</fullName>
    </recommendedName>
</protein>
<dbReference type="EMBL" id="KE647295">
    <property type="protein sequence ID" value="EQB60371.1"/>
    <property type="molecule type" value="Genomic_DNA"/>
</dbReference>
<organism evidence="2 3">
    <name type="scientific">Vairimorpha apis BRL 01</name>
    <dbReference type="NCBI Taxonomy" id="1037528"/>
    <lineage>
        <taxon>Eukaryota</taxon>
        <taxon>Fungi</taxon>
        <taxon>Fungi incertae sedis</taxon>
        <taxon>Microsporidia</taxon>
        <taxon>Nosematidae</taxon>
        <taxon>Vairimorpha</taxon>
    </lineage>
</organism>
<dbReference type="OrthoDB" id="416553at2759"/>
<feature type="domain" description="Septin-type G" evidence="1">
    <location>
        <begin position="1"/>
        <end position="117"/>
    </location>
</feature>
<proteinExistence type="predicted"/>
<dbReference type="PROSITE" id="PS51719">
    <property type="entry name" value="G_SEPTIN"/>
    <property type="match status" value="1"/>
</dbReference>
<dbReference type="Gene3D" id="3.40.50.300">
    <property type="entry name" value="P-loop containing nucleotide triphosphate hydrolases"/>
    <property type="match status" value="1"/>
</dbReference>
<dbReference type="GO" id="GO:0005525">
    <property type="term" value="F:GTP binding"/>
    <property type="evidence" value="ECO:0007669"/>
    <property type="project" value="InterPro"/>
</dbReference>
<evidence type="ECO:0000259" key="1">
    <source>
        <dbReference type="PROSITE" id="PS51719"/>
    </source>
</evidence>
<evidence type="ECO:0000313" key="3">
    <source>
        <dbReference type="Proteomes" id="UP000053780"/>
    </source>
</evidence>
<gene>
    <name evidence="2" type="ORF">NAPIS_ORF02063</name>
</gene>
<accession>T0MAF8</accession>
<keyword evidence="3" id="KW-1185">Reference proteome</keyword>
<dbReference type="VEuPathDB" id="MicrosporidiaDB:NAPIS_ORF02063"/>
<dbReference type="AlphaFoldDB" id="T0MAF8"/>